<proteinExistence type="inferred from homology"/>
<evidence type="ECO:0000259" key="7">
    <source>
        <dbReference type="Pfam" id="PF02525"/>
    </source>
</evidence>
<dbReference type="EC" id="1.7.1.17" evidence="6"/>
<evidence type="ECO:0000256" key="4">
    <source>
        <dbReference type="ARBA" id="ARBA00023027"/>
    </source>
</evidence>
<comment type="function">
    <text evidence="6">Quinone reductase that provides resistance to thiol-specific stress caused by electrophilic quinones.</text>
</comment>
<sequence length="214" mass="22837">MPTLLHIDSSADLAHSRSRALTAAFADAWRARGPEYTVVRRDLHTDPLPHLETSALHWKAADRTDDEVVAPQADQLRQEVIDELLGADVVVVGAPLYNYTVPSTLKAWIDRVHVPGVLAPAEPGDVQPLAGRPVVTVVSRGATYDAGTPTEGWDHGSPVLQLILGTALGMRVYPITVSATLADRLPALAPLAEHAAAEFADARTTLERLAATLG</sequence>
<dbReference type="InterPro" id="IPR003680">
    <property type="entry name" value="Flavodoxin_fold"/>
</dbReference>
<comment type="catalytic activity">
    <reaction evidence="6">
        <text>2 a quinone + NADH + H(+) = 2 a 1,4-benzosemiquinone + NAD(+)</text>
        <dbReference type="Rhea" id="RHEA:65952"/>
        <dbReference type="ChEBI" id="CHEBI:15378"/>
        <dbReference type="ChEBI" id="CHEBI:57540"/>
        <dbReference type="ChEBI" id="CHEBI:57945"/>
        <dbReference type="ChEBI" id="CHEBI:132124"/>
        <dbReference type="ChEBI" id="CHEBI:134225"/>
    </reaction>
</comment>
<keyword evidence="3 6" id="KW-0560">Oxidoreductase</keyword>
<feature type="binding site" evidence="6">
    <location>
        <position position="10"/>
    </location>
    <ligand>
        <name>FMN</name>
        <dbReference type="ChEBI" id="CHEBI:58210"/>
    </ligand>
</feature>
<comment type="caution">
    <text evidence="6">Lacks conserved residue(s) required for the propagation of feature annotation.</text>
</comment>
<evidence type="ECO:0000313" key="8">
    <source>
        <dbReference type="EMBL" id="MBS4183735.1"/>
    </source>
</evidence>
<dbReference type="GO" id="GO:0009055">
    <property type="term" value="F:electron transfer activity"/>
    <property type="evidence" value="ECO:0007669"/>
    <property type="project" value="UniProtKB-UniRule"/>
</dbReference>
<dbReference type="InterPro" id="IPR023048">
    <property type="entry name" value="NADH:quinone_OxRdtase_FMN_depd"/>
</dbReference>
<reference evidence="8" key="1">
    <citation type="submission" date="2021-05" db="EMBL/GenBank/DDBJ databases">
        <title>Novel Bacillus species.</title>
        <authorList>
            <person name="Liu G."/>
        </authorList>
    </citation>
    <scope>NUCLEOTIDE SEQUENCE</scope>
    <source>
        <strain evidence="8">FJAT-50051</strain>
    </source>
</reference>
<dbReference type="PANTHER" id="PTHR43741:SF4">
    <property type="entry name" value="FMN-DEPENDENT NADH:QUINONE OXIDOREDUCTASE"/>
    <property type="match status" value="1"/>
</dbReference>
<name>A0A942T064_9BACI</name>
<dbReference type="PANTHER" id="PTHR43741">
    <property type="entry name" value="FMN-DEPENDENT NADH-AZOREDUCTASE 1"/>
    <property type="match status" value="1"/>
</dbReference>
<dbReference type="EC" id="1.6.5.-" evidence="6"/>
<dbReference type="GO" id="GO:0010181">
    <property type="term" value="F:FMN binding"/>
    <property type="evidence" value="ECO:0007669"/>
    <property type="project" value="UniProtKB-UniRule"/>
</dbReference>
<dbReference type="Pfam" id="PF02525">
    <property type="entry name" value="Flavodoxin_2"/>
    <property type="match status" value="1"/>
</dbReference>
<dbReference type="EMBL" id="JAGYPE010000003">
    <property type="protein sequence ID" value="MBS4183735.1"/>
    <property type="molecule type" value="Genomic_DNA"/>
</dbReference>
<keyword evidence="4 6" id="KW-0520">NAD</keyword>
<keyword evidence="2 6" id="KW-0288">FMN</keyword>
<dbReference type="SUPFAM" id="SSF52218">
    <property type="entry name" value="Flavoproteins"/>
    <property type="match status" value="1"/>
</dbReference>
<organism evidence="8">
    <name type="scientific">Neobacillus citreus</name>
    <dbReference type="NCBI Taxonomy" id="2833578"/>
    <lineage>
        <taxon>Bacteria</taxon>
        <taxon>Bacillati</taxon>
        <taxon>Bacillota</taxon>
        <taxon>Bacilli</taxon>
        <taxon>Bacillales</taxon>
        <taxon>Bacillaceae</taxon>
        <taxon>Neobacillus</taxon>
    </lineage>
</organism>
<dbReference type="AlphaFoldDB" id="A0A942T064"/>
<comment type="cofactor">
    <cofactor evidence="6">
        <name>FMN</name>
        <dbReference type="ChEBI" id="CHEBI:58210"/>
    </cofactor>
    <text evidence="6">Binds 1 FMN per subunit.</text>
</comment>
<comment type="subunit">
    <text evidence="6">Homodimer.</text>
</comment>
<comment type="catalytic activity">
    <reaction evidence="5">
        <text>N,N-dimethyl-1,4-phenylenediamine + anthranilate + 2 NAD(+) = 2-(4-dimethylaminophenyl)diazenylbenzoate + 2 NADH + 2 H(+)</text>
        <dbReference type="Rhea" id="RHEA:55872"/>
        <dbReference type="ChEBI" id="CHEBI:15378"/>
        <dbReference type="ChEBI" id="CHEBI:15783"/>
        <dbReference type="ChEBI" id="CHEBI:16567"/>
        <dbReference type="ChEBI" id="CHEBI:57540"/>
        <dbReference type="ChEBI" id="CHEBI:57945"/>
        <dbReference type="ChEBI" id="CHEBI:71579"/>
        <dbReference type="EC" id="1.7.1.17"/>
    </reaction>
    <physiologicalReaction direction="right-to-left" evidence="5">
        <dbReference type="Rhea" id="RHEA:55874"/>
    </physiologicalReaction>
</comment>
<dbReference type="GO" id="GO:0016655">
    <property type="term" value="F:oxidoreductase activity, acting on NAD(P)H, quinone or similar compound as acceptor"/>
    <property type="evidence" value="ECO:0007669"/>
    <property type="project" value="InterPro"/>
</dbReference>
<comment type="similarity">
    <text evidence="6">Belongs to the azoreductase type 1 family.</text>
</comment>
<evidence type="ECO:0000256" key="6">
    <source>
        <dbReference type="HAMAP-Rule" id="MF_01216"/>
    </source>
</evidence>
<dbReference type="InterPro" id="IPR029039">
    <property type="entry name" value="Flavoprotein-like_sf"/>
</dbReference>
<comment type="caution">
    <text evidence="8">The sequence shown here is derived from an EMBL/GenBank/DDBJ whole genome shotgun (WGS) entry which is preliminary data.</text>
</comment>
<dbReference type="Gene3D" id="3.40.50.360">
    <property type="match status" value="1"/>
</dbReference>
<protein>
    <recommendedName>
        <fullName evidence="6">FMN dependent NADH:quinone oxidoreductase</fullName>
        <ecNumber evidence="6">1.6.5.-</ecNumber>
    </recommendedName>
    <alternativeName>
        <fullName evidence="6">Azo-dye reductase</fullName>
    </alternativeName>
    <alternativeName>
        <fullName evidence="6">FMN-dependent NADH-azo compound oxidoreductase</fullName>
    </alternativeName>
    <alternativeName>
        <fullName evidence="6">FMN-dependent NADH-azoreductase</fullName>
        <ecNumber evidence="6">1.7.1.17</ecNumber>
    </alternativeName>
</protein>
<gene>
    <name evidence="6" type="primary">azoR</name>
    <name evidence="8" type="ORF">KHB02_20290</name>
</gene>
<feature type="binding site" evidence="6">
    <location>
        <begin position="16"/>
        <end position="18"/>
    </location>
    <ligand>
        <name>FMN</name>
        <dbReference type="ChEBI" id="CHEBI:58210"/>
    </ligand>
</feature>
<evidence type="ECO:0000256" key="2">
    <source>
        <dbReference type="ARBA" id="ARBA00022643"/>
    </source>
</evidence>
<evidence type="ECO:0000256" key="3">
    <source>
        <dbReference type="ARBA" id="ARBA00023002"/>
    </source>
</evidence>
<evidence type="ECO:0000256" key="5">
    <source>
        <dbReference type="ARBA" id="ARBA00048542"/>
    </source>
</evidence>
<keyword evidence="1 6" id="KW-0285">Flavoprotein</keyword>
<feature type="domain" description="Flavodoxin-like fold" evidence="7">
    <location>
        <begin position="3"/>
        <end position="182"/>
    </location>
</feature>
<comment type="function">
    <text evidence="6">Also exhibits azoreductase activity. Catalyzes the reductive cleavage of the azo bond in aromatic azo compounds to the corresponding amines.</text>
</comment>
<accession>A0A942T064</accession>
<evidence type="ECO:0000256" key="1">
    <source>
        <dbReference type="ARBA" id="ARBA00022630"/>
    </source>
</evidence>
<dbReference type="GO" id="GO:0016652">
    <property type="term" value="F:oxidoreductase activity, acting on NAD(P)H as acceptor"/>
    <property type="evidence" value="ECO:0007669"/>
    <property type="project" value="UniProtKB-UniRule"/>
</dbReference>
<dbReference type="HAMAP" id="MF_01216">
    <property type="entry name" value="Azoreductase_type1"/>
    <property type="match status" value="1"/>
</dbReference>
<dbReference type="InterPro" id="IPR050104">
    <property type="entry name" value="FMN-dep_NADH:Q_OxRdtase_AzoR1"/>
</dbReference>